<sequence>MAGPLKFEMPLIELRQKIDELKSFTTGNTMDFSEEIERLEERYRTLEREIYDNLTPWQRVQIVRHAERPTTLDYISYIFTDFIELHGDRVYGDDPAIVGGLGKLNGLPVTVVGHQKGRDTKDNIRRNFGMPHPEGYRKALRLMQQANKFGRPIITFIDTPGAYPGKGAEERGQSEAIARNIREMAGLDVPVVSVVTGEGSSGGALGIGVGNVIMLTEHAYYSVIAPESAASILWKDVSKAEQAAESLKITAEHVVALGVGDRIIPEPRGGAHKNPKQQAAEIKKALLDVLPPLLQKDAETLKAERYEKYKKMGKMATVTE</sequence>
<keyword evidence="4 10" id="KW-0547">Nucleotide-binding</keyword>
<comment type="function">
    <text evidence="10">Component of the acetyl coenzyme A carboxylase (ACC) complex. First, biotin carboxylase catalyzes the carboxylation of biotin on its carrier protein (BCCP) and then the CO(2) group is transferred by the carboxyltransferase to acetyl-CoA to form malonyl-CoA.</text>
</comment>
<accession>A0A1U9K4S2</accession>
<comment type="similarity">
    <text evidence="10">Belongs to the AccA family.</text>
</comment>
<dbReference type="GO" id="GO:0016743">
    <property type="term" value="F:carboxyl- or carbamoyltransferase activity"/>
    <property type="evidence" value="ECO:0007669"/>
    <property type="project" value="UniProtKB-UniRule"/>
</dbReference>
<gene>
    <name evidence="10" type="primary">accA</name>
    <name evidence="12" type="ORF">B0W44_03805</name>
</gene>
<dbReference type="PROSITE" id="PS50989">
    <property type="entry name" value="COA_CT_CTER"/>
    <property type="match status" value="1"/>
</dbReference>
<dbReference type="GO" id="GO:2001295">
    <property type="term" value="P:malonyl-CoA biosynthetic process"/>
    <property type="evidence" value="ECO:0007669"/>
    <property type="project" value="UniProtKB-UniRule"/>
</dbReference>
<dbReference type="EC" id="2.1.3.15" evidence="10"/>
<dbReference type="GO" id="GO:0009317">
    <property type="term" value="C:acetyl-CoA carboxylase complex"/>
    <property type="evidence" value="ECO:0007669"/>
    <property type="project" value="InterPro"/>
</dbReference>
<dbReference type="PRINTS" id="PR01069">
    <property type="entry name" value="ACCCTRFRASEA"/>
</dbReference>
<keyword evidence="6 10" id="KW-0067">ATP-binding</keyword>
<keyword evidence="7 10" id="KW-0443">Lipid metabolism</keyword>
<evidence type="ECO:0000256" key="5">
    <source>
        <dbReference type="ARBA" id="ARBA00022832"/>
    </source>
</evidence>
<keyword evidence="2 10" id="KW-0444">Lipid biosynthesis</keyword>
<dbReference type="PANTHER" id="PTHR42853:SF3">
    <property type="entry name" value="ACETYL-COENZYME A CARBOXYLASE CARBOXYL TRANSFERASE SUBUNIT ALPHA, CHLOROPLASTIC"/>
    <property type="match status" value="1"/>
</dbReference>
<evidence type="ECO:0000256" key="10">
    <source>
        <dbReference type="HAMAP-Rule" id="MF_00823"/>
    </source>
</evidence>
<evidence type="ECO:0000256" key="9">
    <source>
        <dbReference type="ARBA" id="ARBA00049152"/>
    </source>
</evidence>
<evidence type="ECO:0000256" key="2">
    <source>
        <dbReference type="ARBA" id="ARBA00022516"/>
    </source>
</evidence>
<keyword evidence="8 10" id="KW-0275">Fatty acid biosynthesis</keyword>
<dbReference type="NCBIfam" id="NF041504">
    <property type="entry name" value="AccA_sub"/>
    <property type="match status" value="1"/>
</dbReference>
<evidence type="ECO:0000256" key="3">
    <source>
        <dbReference type="ARBA" id="ARBA00022679"/>
    </source>
</evidence>
<comment type="catalytic activity">
    <reaction evidence="9 10">
        <text>N(6)-carboxybiotinyl-L-lysyl-[protein] + acetyl-CoA = N(6)-biotinyl-L-lysyl-[protein] + malonyl-CoA</text>
        <dbReference type="Rhea" id="RHEA:54728"/>
        <dbReference type="Rhea" id="RHEA-COMP:10505"/>
        <dbReference type="Rhea" id="RHEA-COMP:10506"/>
        <dbReference type="ChEBI" id="CHEBI:57288"/>
        <dbReference type="ChEBI" id="CHEBI:57384"/>
        <dbReference type="ChEBI" id="CHEBI:83144"/>
        <dbReference type="ChEBI" id="CHEBI:83145"/>
        <dbReference type="EC" id="2.1.3.15"/>
    </reaction>
</comment>
<keyword evidence="13" id="KW-1185">Reference proteome</keyword>
<dbReference type="HAMAP" id="MF_00823">
    <property type="entry name" value="AcetylCoA_CT_alpha"/>
    <property type="match status" value="1"/>
</dbReference>
<evidence type="ECO:0000256" key="6">
    <source>
        <dbReference type="ARBA" id="ARBA00022840"/>
    </source>
</evidence>
<evidence type="ECO:0000313" key="13">
    <source>
        <dbReference type="Proteomes" id="UP000188603"/>
    </source>
</evidence>
<dbReference type="Gene3D" id="3.90.226.10">
    <property type="entry name" value="2-enoyl-CoA Hydratase, Chain A, domain 1"/>
    <property type="match status" value="1"/>
</dbReference>
<name>A0A1U9K4S2_9BACL</name>
<dbReference type="Pfam" id="PF03255">
    <property type="entry name" value="ACCA"/>
    <property type="match status" value="1"/>
</dbReference>
<dbReference type="InterPro" id="IPR001095">
    <property type="entry name" value="Acetyl_CoA_COase_a_su"/>
</dbReference>
<dbReference type="PANTHER" id="PTHR42853">
    <property type="entry name" value="ACETYL-COENZYME A CARBOXYLASE CARBOXYL TRANSFERASE SUBUNIT ALPHA"/>
    <property type="match status" value="1"/>
</dbReference>
<dbReference type="RefSeq" id="WP_077718844.1">
    <property type="nucleotide sequence ID" value="NZ_CP019699.1"/>
</dbReference>
<dbReference type="InterPro" id="IPR011763">
    <property type="entry name" value="COA_CT_C"/>
</dbReference>
<organism evidence="12 13">
    <name type="scientific">Novibacillus thermophilus</name>
    <dbReference type="NCBI Taxonomy" id="1471761"/>
    <lineage>
        <taxon>Bacteria</taxon>
        <taxon>Bacillati</taxon>
        <taxon>Bacillota</taxon>
        <taxon>Bacilli</taxon>
        <taxon>Bacillales</taxon>
        <taxon>Thermoactinomycetaceae</taxon>
        <taxon>Novibacillus</taxon>
    </lineage>
</organism>
<dbReference type="GO" id="GO:0003989">
    <property type="term" value="F:acetyl-CoA carboxylase activity"/>
    <property type="evidence" value="ECO:0007669"/>
    <property type="project" value="InterPro"/>
</dbReference>
<evidence type="ECO:0000259" key="11">
    <source>
        <dbReference type="PROSITE" id="PS50989"/>
    </source>
</evidence>
<dbReference type="AlphaFoldDB" id="A0A1U9K4S2"/>
<keyword evidence="5 10" id="KW-0276">Fatty acid metabolism</keyword>
<protein>
    <recommendedName>
        <fullName evidence="10">Acetyl-coenzyme A carboxylase carboxyl transferase subunit alpha</fullName>
        <shortName evidence="10">ACCase subunit alpha</shortName>
        <shortName evidence="10">Acetyl-CoA carboxylase carboxyltransferase subunit alpha</shortName>
        <ecNumber evidence="10">2.1.3.15</ecNumber>
    </recommendedName>
</protein>
<dbReference type="KEGG" id="ntr:B0W44_03805"/>
<dbReference type="OrthoDB" id="9808023at2"/>
<dbReference type="SUPFAM" id="SSF52096">
    <property type="entry name" value="ClpP/crotonase"/>
    <property type="match status" value="1"/>
</dbReference>
<dbReference type="Proteomes" id="UP000188603">
    <property type="component" value="Chromosome"/>
</dbReference>
<reference evidence="12 13" key="1">
    <citation type="journal article" date="2015" name="Int. J. Syst. Evol. Microbiol.">
        <title>Novibacillus thermophilus gen. nov., sp. nov., a Gram-staining-negative and moderately thermophilic member of the family Thermoactinomycetaceae.</title>
        <authorList>
            <person name="Yang G."/>
            <person name="Chen J."/>
            <person name="Zhou S."/>
        </authorList>
    </citation>
    <scope>NUCLEOTIDE SEQUENCE [LARGE SCALE GENOMIC DNA]</scope>
    <source>
        <strain evidence="12 13">SG-1</strain>
    </source>
</reference>
<keyword evidence="10" id="KW-0963">Cytoplasm</keyword>
<dbReference type="EMBL" id="CP019699">
    <property type="protein sequence ID" value="AQS55026.1"/>
    <property type="molecule type" value="Genomic_DNA"/>
</dbReference>
<evidence type="ECO:0000256" key="7">
    <source>
        <dbReference type="ARBA" id="ARBA00023098"/>
    </source>
</evidence>
<dbReference type="GO" id="GO:0006633">
    <property type="term" value="P:fatty acid biosynthetic process"/>
    <property type="evidence" value="ECO:0007669"/>
    <property type="project" value="UniProtKB-KW"/>
</dbReference>
<evidence type="ECO:0000256" key="1">
    <source>
        <dbReference type="ARBA" id="ARBA00004956"/>
    </source>
</evidence>
<comment type="subunit">
    <text evidence="10">Acetyl-CoA carboxylase is a heterohexamer composed of biotin carboxyl carrier protein (AccB), biotin carboxylase (AccC) and two subunits each of ACCase subunit alpha (AccA) and ACCase subunit beta (AccD).</text>
</comment>
<evidence type="ECO:0000313" key="12">
    <source>
        <dbReference type="EMBL" id="AQS55026.1"/>
    </source>
</evidence>
<dbReference type="GO" id="GO:0005524">
    <property type="term" value="F:ATP binding"/>
    <property type="evidence" value="ECO:0007669"/>
    <property type="project" value="UniProtKB-KW"/>
</dbReference>
<dbReference type="NCBIfam" id="NF004344">
    <property type="entry name" value="PRK05724.1"/>
    <property type="match status" value="1"/>
</dbReference>
<dbReference type="UniPathway" id="UPA00655">
    <property type="reaction ID" value="UER00711"/>
</dbReference>
<evidence type="ECO:0000256" key="8">
    <source>
        <dbReference type="ARBA" id="ARBA00023160"/>
    </source>
</evidence>
<proteinExistence type="inferred from homology"/>
<evidence type="ECO:0000256" key="4">
    <source>
        <dbReference type="ARBA" id="ARBA00022741"/>
    </source>
</evidence>
<feature type="domain" description="CoA carboxyltransferase C-terminal" evidence="11">
    <location>
        <begin position="35"/>
        <end position="292"/>
    </location>
</feature>
<comment type="pathway">
    <text evidence="1 10">Lipid metabolism; malonyl-CoA biosynthesis; malonyl-CoA from acetyl-CoA: step 1/1.</text>
</comment>
<dbReference type="NCBIfam" id="TIGR00513">
    <property type="entry name" value="accA"/>
    <property type="match status" value="1"/>
</dbReference>
<comment type="subcellular location">
    <subcellularLocation>
        <location evidence="10">Cytoplasm</location>
    </subcellularLocation>
</comment>
<dbReference type="InterPro" id="IPR029045">
    <property type="entry name" value="ClpP/crotonase-like_dom_sf"/>
</dbReference>
<keyword evidence="3 10" id="KW-0808">Transferase</keyword>
<dbReference type="STRING" id="1471761.B0W44_03805"/>